<evidence type="ECO:0000256" key="1">
    <source>
        <dbReference type="ARBA" id="ARBA00006499"/>
    </source>
</evidence>
<feature type="domain" description="Phospholipase/carboxylesterase/thioesterase" evidence="3">
    <location>
        <begin position="8"/>
        <end position="213"/>
    </location>
</feature>
<comment type="caution">
    <text evidence="4">The sequence shown here is derived from an EMBL/GenBank/DDBJ whole genome shotgun (WGS) entry which is preliminary data.</text>
</comment>
<dbReference type="PANTHER" id="PTHR10655:SF17">
    <property type="entry name" value="LYSOPHOSPHOLIPASE-LIKE PROTEIN 1"/>
    <property type="match status" value="1"/>
</dbReference>
<proteinExistence type="inferred from homology"/>
<evidence type="ECO:0000313" key="4">
    <source>
        <dbReference type="EMBL" id="SFJ89953.1"/>
    </source>
</evidence>
<dbReference type="InterPro" id="IPR050565">
    <property type="entry name" value="LYPA1-2/EST-like"/>
</dbReference>
<dbReference type="PANTHER" id="PTHR10655">
    <property type="entry name" value="LYSOPHOSPHOLIPASE-RELATED"/>
    <property type="match status" value="1"/>
</dbReference>
<dbReference type="InterPro" id="IPR003140">
    <property type="entry name" value="PLipase/COase/thioEstase"/>
</dbReference>
<dbReference type="Pfam" id="PF02230">
    <property type="entry name" value="Abhydrolase_2"/>
    <property type="match status" value="1"/>
</dbReference>
<keyword evidence="2" id="KW-0378">Hydrolase</keyword>
<dbReference type="InterPro" id="IPR029058">
    <property type="entry name" value="AB_hydrolase_fold"/>
</dbReference>
<sequence length="224" mass="24135">MSMHELECIRLEPSHAPVRKLLVLLHGYGGDAGDMEPTARVLRDELPETAVVCLNGPEPCAHWVEGRQWFAASEFDAREVWIGVQAAAPLINRVLDAELEHYGLLERDMVLGGFSQGAMVALHVGPRRFSEAAGLLSFSGVLGGPEHLVEQMVVRPPVMLLHGSEDDVVSAAYLGAAKTVLVSAGFDVEAHDLAALDHSINGEAQALALRFLKERFGISAPTTI</sequence>
<organism evidence="4 5">
    <name type="scientific">Pseudovibrio ascidiaceicola</name>
    <dbReference type="NCBI Taxonomy" id="285279"/>
    <lineage>
        <taxon>Bacteria</taxon>
        <taxon>Pseudomonadati</taxon>
        <taxon>Pseudomonadota</taxon>
        <taxon>Alphaproteobacteria</taxon>
        <taxon>Hyphomicrobiales</taxon>
        <taxon>Stappiaceae</taxon>
        <taxon>Pseudovibrio</taxon>
    </lineage>
</organism>
<evidence type="ECO:0000313" key="5">
    <source>
        <dbReference type="Proteomes" id="UP000199598"/>
    </source>
</evidence>
<reference evidence="4 5" key="1">
    <citation type="submission" date="2016-10" db="EMBL/GenBank/DDBJ databases">
        <authorList>
            <person name="Varghese N."/>
            <person name="Submissions S."/>
        </authorList>
    </citation>
    <scope>NUCLEOTIDE SEQUENCE [LARGE SCALE GENOMIC DNA]</scope>
    <source>
        <strain evidence="4 5">DSM 16392</strain>
    </source>
</reference>
<name>A0A1I3V4X9_9HYPH</name>
<gene>
    <name evidence="4" type="ORF">SAMN04488518_101183</name>
</gene>
<evidence type="ECO:0000256" key="2">
    <source>
        <dbReference type="ARBA" id="ARBA00022801"/>
    </source>
</evidence>
<protein>
    <submittedName>
        <fullName evidence="4">Phospholipase/carboxylesterase</fullName>
    </submittedName>
</protein>
<dbReference type="SUPFAM" id="SSF53474">
    <property type="entry name" value="alpha/beta-Hydrolases"/>
    <property type="match status" value="1"/>
</dbReference>
<dbReference type="RefSeq" id="WP_208859969.1">
    <property type="nucleotide sequence ID" value="NZ_FOSK01000001.1"/>
</dbReference>
<evidence type="ECO:0000259" key="3">
    <source>
        <dbReference type="Pfam" id="PF02230"/>
    </source>
</evidence>
<dbReference type="EMBL" id="FOSK01000001">
    <property type="protein sequence ID" value="SFJ89953.1"/>
    <property type="molecule type" value="Genomic_DNA"/>
</dbReference>
<comment type="similarity">
    <text evidence="1">Belongs to the AB hydrolase superfamily. AB hydrolase 2 family.</text>
</comment>
<dbReference type="Proteomes" id="UP000199598">
    <property type="component" value="Unassembled WGS sequence"/>
</dbReference>
<accession>A0A1I3V4X9</accession>
<keyword evidence="5" id="KW-1185">Reference proteome</keyword>
<dbReference type="Gene3D" id="3.40.50.1820">
    <property type="entry name" value="alpha/beta hydrolase"/>
    <property type="match status" value="1"/>
</dbReference>